<keyword evidence="1" id="KW-1133">Transmembrane helix</keyword>
<evidence type="ECO:0000313" key="2">
    <source>
        <dbReference type="EMBL" id="AXC15561.1"/>
    </source>
</evidence>
<gene>
    <name evidence="2" type="ORF">ACPOL_6327</name>
</gene>
<keyword evidence="1" id="KW-0472">Membrane</keyword>
<dbReference type="Proteomes" id="UP000253606">
    <property type="component" value="Chromosome"/>
</dbReference>
<organism evidence="2 3">
    <name type="scientific">Acidisarcina polymorpha</name>
    <dbReference type="NCBI Taxonomy" id="2211140"/>
    <lineage>
        <taxon>Bacteria</taxon>
        <taxon>Pseudomonadati</taxon>
        <taxon>Acidobacteriota</taxon>
        <taxon>Terriglobia</taxon>
        <taxon>Terriglobales</taxon>
        <taxon>Acidobacteriaceae</taxon>
        <taxon>Acidisarcina</taxon>
    </lineage>
</organism>
<sequence>MTICSQKVILRTLSMRTLESSPNINQRPDKMRDVRVTELIDEAKEPSWPRRSSYLAVLAFLAAARFFAASDIFLRVAAETIRFPGALFTEAAFLAVVFFLFAFRGATAVASAFPRIPAGDASCKSESRICVRRVTLFVRSAISLLNSATAPGTLIYPPIGQA</sequence>
<proteinExistence type="predicted"/>
<feature type="transmembrane region" description="Helical" evidence="1">
    <location>
        <begin position="54"/>
        <end position="77"/>
    </location>
</feature>
<dbReference type="KEGG" id="abas:ACPOL_6327"/>
<feature type="transmembrane region" description="Helical" evidence="1">
    <location>
        <begin position="83"/>
        <end position="103"/>
    </location>
</feature>
<keyword evidence="1" id="KW-0812">Transmembrane</keyword>
<reference evidence="2 3" key="1">
    <citation type="journal article" date="2018" name="Front. Microbiol.">
        <title>Hydrolytic Capabilities as a Key to Environmental Success: Chitinolytic and Cellulolytic Acidobacteria From Acidic Sub-arctic Soils and Boreal Peatlands.</title>
        <authorList>
            <person name="Belova S.E."/>
            <person name="Ravin N.V."/>
            <person name="Pankratov T.A."/>
            <person name="Rakitin A.L."/>
            <person name="Ivanova A.A."/>
            <person name="Beletsky A.V."/>
            <person name="Mardanov A.V."/>
            <person name="Sinninghe Damste J.S."/>
            <person name="Dedysh S.N."/>
        </authorList>
    </citation>
    <scope>NUCLEOTIDE SEQUENCE [LARGE SCALE GENOMIC DNA]</scope>
    <source>
        <strain evidence="2 3">SBC82</strain>
    </source>
</reference>
<evidence type="ECO:0000256" key="1">
    <source>
        <dbReference type="SAM" id="Phobius"/>
    </source>
</evidence>
<dbReference type="EMBL" id="CP030840">
    <property type="protein sequence ID" value="AXC15561.1"/>
    <property type="molecule type" value="Genomic_DNA"/>
</dbReference>
<dbReference type="AlphaFoldDB" id="A0A2Z5G8V9"/>
<evidence type="ECO:0000313" key="3">
    <source>
        <dbReference type="Proteomes" id="UP000253606"/>
    </source>
</evidence>
<accession>A0A2Z5G8V9</accession>
<protein>
    <submittedName>
        <fullName evidence="2">Uncharacterized protein</fullName>
    </submittedName>
</protein>
<name>A0A2Z5G8V9_9BACT</name>
<keyword evidence="3" id="KW-1185">Reference proteome</keyword>